<dbReference type="PANTHER" id="PTHR34538:SF4">
    <property type="entry name" value="EXPRESSED PROTEIN"/>
    <property type="match status" value="1"/>
</dbReference>
<protein>
    <submittedName>
        <fullName evidence="1">Uncharacterized protein</fullName>
    </submittedName>
</protein>
<name>A0A8T1PV94_CARIL</name>
<dbReference type="Proteomes" id="UP000811246">
    <property type="component" value="Chromosome 8"/>
</dbReference>
<accession>A0A8T1PV94</accession>
<evidence type="ECO:0000313" key="2">
    <source>
        <dbReference type="EMBL" id="KAG6701045.1"/>
    </source>
</evidence>
<reference evidence="2" key="2">
    <citation type="submission" date="2021-01" db="EMBL/GenBank/DDBJ databases">
        <authorList>
            <person name="Lovell J.T."/>
            <person name="Bentley N."/>
            <person name="Bhattarai G."/>
            <person name="Jenkins J.W."/>
            <person name="Sreedasyam A."/>
            <person name="Alarcon Y."/>
            <person name="Bock C."/>
            <person name="Boston L."/>
            <person name="Carlson J."/>
            <person name="Cervantes K."/>
            <person name="Clermont K."/>
            <person name="Krom N."/>
            <person name="Kubenka K."/>
            <person name="Mamidi S."/>
            <person name="Mattison C."/>
            <person name="Monteros M."/>
            <person name="Pisani C."/>
            <person name="Plott C."/>
            <person name="Rajasekar S."/>
            <person name="Rhein H.S."/>
            <person name="Rohla C."/>
            <person name="Song M."/>
            <person name="Hilaire R.S."/>
            <person name="Shu S."/>
            <person name="Wells L."/>
            <person name="Wang X."/>
            <person name="Webber J."/>
            <person name="Heerema R.J."/>
            <person name="Klein P."/>
            <person name="Conner P."/>
            <person name="Grauke L."/>
            <person name="Grimwood J."/>
            <person name="Schmutz J."/>
            <person name="Randall J.J."/>
        </authorList>
    </citation>
    <scope>NUCLEOTIDE SEQUENCE</scope>
    <source>
        <tissue evidence="2">Leaf</tissue>
    </source>
</reference>
<dbReference type="PANTHER" id="PTHR34538">
    <property type="entry name" value="EXPRESSED PROTEIN"/>
    <property type="match status" value="1"/>
</dbReference>
<dbReference type="EMBL" id="CM031832">
    <property type="protein sequence ID" value="KAG6701045.1"/>
    <property type="molecule type" value="Genomic_DNA"/>
</dbReference>
<keyword evidence="3" id="KW-1185">Reference proteome</keyword>
<dbReference type="Proteomes" id="UP000811609">
    <property type="component" value="Chromosome 8"/>
</dbReference>
<gene>
    <name evidence="1" type="ORF">CIPAW_08G144700</name>
    <name evidence="2" type="ORF">I3842_08G144400</name>
</gene>
<proteinExistence type="predicted"/>
<evidence type="ECO:0000313" key="1">
    <source>
        <dbReference type="EMBL" id="KAG6645754.1"/>
    </source>
</evidence>
<dbReference type="AlphaFoldDB" id="A0A8T1PV94"/>
<evidence type="ECO:0000313" key="3">
    <source>
        <dbReference type="Proteomes" id="UP000811609"/>
    </source>
</evidence>
<dbReference type="EMBL" id="CM031816">
    <property type="protein sequence ID" value="KAG6645754.1"/>
    <property type="molecule type" value="Genomic_DNA"/>
</dbReference>
<sequence length="111" mass="13406">MDRSDLIHRQSSLVNSGCCSMMSPSCFPVPNDHVEYSRIHCRSHRSRGWRWRYLLRRLLRDSTKKFYRSKPLSFQYDAVSYSQNFDDGCHRNEQPGRHSMVFQDVRWEFNK</sequence>
<organism evidence="1 3">
    <name type="scientific">Carya illinoinensis</name>
    <name type="common">Pecan</name>
    <dbReference type="NCBI Taxonomy" id="32201"/>
    <lineage>
        <taxon>Eukaryota</taxon>
        <taxon>Viridiplantae</taxon>
        <taxon>Streptophyta</taxon>
        <taxon>Embryophyta</taxon>
        <taxon>Tracheophyta</taxon>
        <taxon>Spermatophyta</taxon>
        <taxon>Magnoliopsida</taxon>
        <taxon>eudicotyledons</taxon>
        <taxon>Gunneridae</taxon>
        <taxon>Pentapetalae</taxon>
        <taxon>rosids</taxon>
        <taxon>fabids</taxon>
        <taxon>Fagales</taxon>
        <taxon>Juglandaceae</taxon>
        <taxon>Carya</taxon>
    </lineage>
</organism>
<comment type="caution">
    <text evidence="1">The sequence shown here is derived from an EMBL/GenBank/DDBJ whole genome shotgun (WGS) entry which is preliminary data.</text>
</comment>
<reference evidence="1" key="1">
    <citation type="submission" date="2020-12" db="EMBL/GenBank/DDBJ databases">
        <title>WGS assembly of Carya illinoinensis cv. Pawnee.</title>
        <authorList>
            <person name="Platts A."/>
            <person name="Shu S."/>
            <person name="Wright S."/>
            <person name="Barry K."/>
            <person name="Edger P."/>
            <person name="Pires J.C."/>
            <person name="Schmutz J."/>
        </authorList>
    </citation>
    <scope>NUCLEOTIDE SEQUENCE</scope>
    <source>
        <tissue evidence="1">Leaf</tissue>
    </source>
</reference>